<name>A0A453SFN9_AEGTS</name>
<reference evidence="2" key="3">
    <citation type="journal article" date="2017" name="Nature">
        <title>Genome sequence of the progenitor of the wheat D genome Aegilops tauschii.</title>
        <authorList>
            <person name="Luo M.C."/>
            <person name="Gu Y.Q."/>
            <person name="Puiu D."/>
            <person name="Wang H."/>
            <person name="Twardziok S.O."/>
            <person name="Deal K.R."/>
            <person name="Huo N."/>
            <person name="Zhu T."/>
            <person name="Wang L."/>
            <person name="Wang Y."/>
            <person name="McGuire P.E."/>
            <person name="Liu S."/>
            <person name="Long H."/>
            <person name="Ramasamy R.K."/>
            <person name="Rodriguez J.C."/>
            <person name="Van S.L."/>
            <person name="Yuan L."/>
            <person name="Wang Z."/>
            <person name="Xia Z."/>
            <person name="Xiao L."/>
            <person name="Anderson O.D."/>
            <person name="Ouyang S."/>
            <person name="Liang Y."/>
            <person name="Zimin A.V."/>
            <person name="Pertea G."/>
            <person name="Qi P."/>
            <person name="Bennetzen J.L."/>
            <person name="Dai X."/>
            <person name="Dawson M.W."/>
            <person name="Muller H.G."/>
            <person name="Kugler K."/>
            <person name="Rivarola-Duarte L."/>
            <person name="Spannagl M."/>
            <person name="Mayer K.F.X."/>
            <person name="Lu F.H."/>
            <person name="Bevan M.W."/>
            <person name="Leroy P."/>
            <person name="Li P."/>
            <person name="You F.M."/>
            <person name="Sun Q."/>
            <person name="Liu Z."/>
            <person name="Lyons E."/>
            <person name="Wicker T."/>
            <person name="Salzberg S.L."/>
            <person name="Devos K.M."/>
            <person name="Dvorak J."/>
        </authorList>
    </citation>
    <scope>NUCLEOTIDE SEQUENCE [LARGE SCALE GENOMIC DNA]</scope>
    <source>
        <strain evidence="2">cv. AL8/78</strain>
    </source>
</reference>
<dbReference type="Proteomes" id="UP000015105">
    <property type="component" value="Chromosome 7D"/>
</dbReference>
<dbReference type="Gramene" id="AET7Gv20926100.2">
    <property type="protein sequence ID" value="AET7Gv20926100.2"/>
    <property type="gene ID" value="AET7Gv20926100"/>
</dbReference>
<dbReference type="PANTHER" id="PTHR26312">
    <property type="entry name" value="TETRATRICOPEPTIDE REPEAT PROTEIN 5"/>
    <property type="match status" value="1"/>
</dbReference>
<keyword evidence="3" id="KW-1185">Reference proteome</keyword>
<reference evidence="2" key="4">
    <citation type="submission" date="2019-03" db="UniProtKB">
        <authorList>
            <consortium name="EnsemblPlants"/>
        </authorList>
    </citation>
    <scope>IDENTIFICATION</scope>
</reference>
<sequence length="311" mass="32234">MLLRSASSPLLNAARVPTAAAVEHVVGHGHLALAVASPAGHHGPRQQGALCRALSEADLLAPVQLPAASAFLEELDEEEDEDVVAVGVAAVPLRRLLTSTGLDAAGEEQEDGAGGALALLEGVGGGGGRGRVCGGWQGGRGGDGDGDGHDRGATDARYRRMIRANPGNSLPLGNYARFLKEVQGDAARAQEYCERAIVANPGDGDALAMYAGLVWETSRDAERADAYYSRAVQAAPDDRSVCQLHRATSFLACLTCVCVTVSCFPCSYVLGSYAGFLWDAEEEDDLDDGQTTAATPPFFGAAQPPSIRAAS</sequence>
<reference evidence="3" key="1">
    <citation type="journal article" date="2014" name="Science">
        <title>Ancient hybridizations among the ancestral genomes of bread wheat.</title>
        <authorList>
            <consortium name="International Wheat Genome Sequencing Consortium,"/>
            <person name="Marcussen T."/>
            <person name="Sandve S.R."/>
            <person name="Heier L."/>
            <person name="Spannagl M."/>
            <person name="Pfeifer M."/>
            <person name="Jakobsen K.S."/>
            <person name="Wulff B.B."/>
            <person name="Steuernagel B."/>
            <person name="Mayer K.F."/>
            <person name="Olsen O.A."/>
        </authorList>
    </citation>
    <scope>NUCLEOTIDE SEQUENCE [LARGE SCALE GENOMIC DNA]</scope>
    <source>
        <strain evidence="3">cv. AL8/78</strain>
    </source>
</reference>
<feature type="compositionally biased region" description="Low complexity" evidence="1">
    <location>
        <begin position="290"/>
        <end position="305"/>
    </location>
</feature>
<feature type="region of interest" description="Disordered" evidence="1">
    <location>
        <begin position="285"/>
        <end position="311"/>
    </location>
</feature>
<evidence type="ECO:0000313" key="2">
    <source>
        <dbReference type="EnsemblPlants" id="AET7Gv20926100.2"/>
    </source>
</evidence>
<organism evidence="2 3">
    <name type="scientific">Aegilops tauschii subsp. strangulata</name>
    <name type="common">Goatgrass</name>
    <dbReference type="NCBI Taxonomy" id="200361"/>
    <lineage>
        <taxon>Eukaryota</taxon>
        <taxon>Viridiplantae</taxon>
        <taxon>Streptophyta</taxon>
        <taxon>Embryophyta</taxon>
        <taxon>Tracheophyta</taxon>
        <taxon>Spermatophyta</taxon>
        <taxon>Magnoliopsida</taxon>
        <taxon>Liliopsida</taxon>
        <taxon>Poales</taxon>
        <taxon>Poaceae</taxon>
        <taxon>BOP clade</taxon>
        <taxon>Pooideae</taxon>
        <taxon>Triticodae</taxon>
        <taxon>Triticeae</taxon>
        <taxon>Triticinae</taxon>
        <taxon>Aegilops</taxon>
    </lineage>
</organism>
<reference evidence="2" key="5">
    <citation type="journal article" date="2021" name="G3 (Bethesda)">
        <title>Aegilops tauschii genome assembly Aet v5.0 features greater sequence contiguity and improved annotation.</title>
        <authorList>
            <person name="Wang L."/>
            <person name="Zhu T."/>
            <person name="Rodriguez J.C."/>
            <person name="Deal K.R."/>
            <person name="Dubcovsky J."/>
            <person name="McGuire P.E."/>
            <person name="Lux T."/>
            <person name="Spannagl M."/>
            <person name="Mayer K.F.X."/>
            <person name="Baldrich P."/>
            <person name="Meyers B.C."/>
            <person name="Huo N."/>
            <person name="Gu Y.Q."/>
            <person name="Zhou H."/>
            <person name="Devos K.M."/>
            <person name="Bennetzen J.L."/>
            <person name="Unver T."/>
            <person name="Budak H."/>
            <person name="Gulick P.J."/>
            <person name="Galiba G."/>
            <person name="Kalapos B."/>
            <person name="Nelson D.R."/>
            <person name="Li P."/>
            <person name="You F.M."/>
            <person name="Luo M.C."/>
            <person name="Dvorak J."/>
        </authorList>
    </citation>
    <scope>NUCLEOTIDE SEQUENCE [LARGE SCALE GENOMIC DNA]</scope>
    <source>
        <strain evidence="2">cv. AL8/78</strain>
    </source>
</reference>
<proteinExistence type="predicted"/>
<reference evidence="3" key="2">
    <citation type="journal article" date="2017" name="Nat. Plants">
        <title>The Aegilops tauschii genome reveals multiple impacts of transposons.</title>
        <authorList>
            <person name="Zhao G."/>
            <person name="Zou C."/>
            <person name="Li K."/>
            <person name="Wang K."/>
            <person name="Li T."/>
            <person name="Gao L."/>
            <person name="Zhang X."/>
            <person name="Wang H."/>
            <person name="Yang Z."/>
            <person name="Liu X."/>
            <person name="Jiang W."/>
            <person name="Mao L."/>
            <person name="Kong X."/>
            <person name="Jiao Y."/>
            <person name="Jia J."/>
        </authorList>
    </citation>
    <scope>NUCLEOTIDE SEQUENCE [LARGE SCALE GENOMIC DNA]</scope>
    <source>
        <strain evidence="3">cv. AL8/78</strain>
    </source>
</reference>
<dbReference type="Gene3D" id="1.25.40.10">
    <property type="entry name" value="Tetratricopeptide repeat domain"/>
    <property type="match status" value="1"/>
</dbReference>
<dbReference type="EnsemblPlants" id="AET7Gv20926100.2">
    <property type="protein sequence ID" value="AET7Gv20926100.2"/>
    <property type="gene ID" value="AET7Gv20926100"/>
</dbReference>
<accession>A0A453SFN9</accession>
<dbReference type="SUPFAM" id="SSF48452">
    <property type="entry name" value="TPR-like"/>
    <property type="match status" value="1"/>
</dbReference>
<protein>
    <submittedName>
        <fullName evidence="2">Uncharacterized protein</fullName>
    </submittedName>
</protein>
<dbReference type="PANTHER" id="PTHR26312:SF168">
    <property type="entry name" value="OS06G0606700 PROTEIN"/>
    <property type="match status" value="1"/>
</dbReference>
<evidence type="ECO:0000256" key="1">
    <source>
        <dbReference type="SAM" id="MobiDB-lite"/>
    </source>
</evidence>
<evidence type="ECO:0000313" key="3">
    <source>
        <dbReference type="Proteomes" id="UP000015105"/>
    </source>
</evidence>
<dbReference type="AlphaFoldDB" id="A0A453SFN9"/>
<dbReference type="InterPro" id="IPR011990">
    <property type="entry name" value="TPR-like_helical_dom_sf"/>
</dbReference>